<evidence type="ECO:0000313" key="5">
    <source>
        <dbReference type="Proteomes" id="UP001418222"/>
    </source>
</evidence>
<evidence type="ECO:0000256" key="2">
    <source>
        <dbReference type="SAM" id="Phobius"/>
    </source>
</evidence>
<comment type="caution">
    <text evidence="4">The sequence shown here is derived from an EMBL/GenBank/DDBJ whole genome shotgun (WGS) entry which is preliminary data.</text>
</comment>
<feature type="domain" description="SWIM-type" evidence="3">
    <location>
        <begin position="123"/>
        <end position="159"/>
    </location>
</feature>
<reference evidence="4 5" key="1">
    <citation type="journal article" date="2022" name="Nat. Plants">
        <title>Genomes of leafy and leafless Platanthera orchids illuminate the evolution of mycoheterotrophy.</title>
        <authorList>
            <person name="Li M.H."/>
            <person name="Liu K.W."/>
            <person name="Li Z."/>
            <person name="Lu H.C."/>
            <person name="Ye Q.L."/>
            <person name="Zhang D."/>
            <person name="Wang J.Y."/>
            <person name="Li Y.F."/>
            <person name="Zhong Z.M."/>
            <person name="Liu X."/>
            <person name="Yu X."/>
            <person name="Liu D.K."/>
            <person name="Tu X.D."/>
            <person name="Liu B."/>
            <person name="Hao Y."/>
            <person name="Liao X.Y."/>
            <person name="Jiang Y.T."/>
            <person name="Sun W.H."/>
            <person name="Chen J."/>
            <person name="Chen Y.Q."/>
            <person name="Ai Y."/>
            <person name="Zhai J.W."/>
            <person name="Wu S.S."/>
            <person name="Zhou Z."/>
            <person name="Hsiao Y.Y."/>
            <person name="Wu W.L."/>
            <person name="Chen Y.Y."/>
            <person name="Lin Y.F."/>
            <person name="Hsu J.L."/>
            <person name="Li C.Y."/>
            <person name="Wang Z.W."/>
            <person name="Zhao X."/>
            <person name="Zhong W.Y."/>
            <person name="Ma X.K."/>
            <person name="Ma L."/>
            <person name="Huang J."/>
            <person name="Chen G.Z."/>
            <person name="Huang M.Z."/>
            <person name="Huang L."/>
            <person name="Peng D.H."/>
            <person name="Luo Y.B."/>
            <person name="Zou S.Q."/>
            <person name="Chen S.P."/>
            <person name="Lan S."/>
            <person name="Tsai W.C."/>
            <person name="Van de Peer Y."/>
            <person name="Liu Z.J."/>
        </authorList>
    </citation>
    <scope>NUCLEOTIDE SEQUENCE [LARGE SCALE GENOMIC DNA]</scope>
    <source>
        <strain evidence="4">Lor287</strain>
    </source>
</reference>
<name>A0AAP0G626_9ASPA</name>
<dbReference type="Pfam" id="PF04434">
    <property type="entry name" value="SWIM"/>
    <property type="match status" value="1"/>
</dbReference>
<keyword evidence="1" id="KW-0863">Zinc-finger</keyword>
<proteinExistence type="predicted"/>
<keyword evidence="1" id="KW-0862">Zinc</keyword>
<evidence type="ECO:0000256" key="1">
    <source>
        <dbReference type="PROSITE-ProRule" id="PRU00325"/>
    </source>
</evidence>
<dbReference type="InterPro" id="IPR007527">
    <property type="entry name" value="Znf_SWIM"/>
</dbReference>
<dbReference type="PROSITE" id="PS50966">
    <property type="entry name" value="ZF_SWIM"/>
    <property type="match status" value="1"/>
</dbReference>
<dbReference type="AlphaFoldDB" id="A0AAP0G626"/>
<dbReference type="Pfam" id="PF03101">
    <property type="entry name" value="FAR1"/>
    <property type="match status" value="1"/>
</dbReference>
<keyword evidence="2" id="KW-0472">Membrane</keyword>
<dbReference type="PANTHER" id="PTHR47718">
    <property type="entry name" value="OS01G0519700 PROTEIN"/>
    <property type="match status" value="1"/>
</dbReference>
<accession>A0AAP0G626</accession>
<dbReference type="Proteomes" id="UP001418222">
    <property type="component" value="Unassembled WGS sequence"/>
</dbReference>
<organism evidence="4 5">
    <name type="scientific">Platanthera zijinensis</name>
    <dbReference type="NCBI Taxonomy" id="2320716"/>
    <lineage>
        <taxon>Eukaryota</taxon>
        <taxon>Viridiplantae</taxon>
        <taxon>Streptophyta</taxon>
        <taxon>Embryophyta</taxon>
        <taxon>Tracheophyta</taxon>
        <taxon>Spermatophyta</taxon>
        <taxon>Magnoliopsida</taxon>
        <taxon>Liliopsida</taxon>
        <taxon>Asparagales</taxon>
        <taxon>Orchidaceae</taxon>
        <taxon>Orchidoideae</taxon>
        <taxon>Orchideae</taxon>
        <taxon>Orchidinae</taxon>
        <taxon>Platanthera</taxon>
    </lineage>
</organism>
<keyword evidence="2" id="KW-1133">Transmembrane helix</keyword>
<keyword evidence="5" id="KW-1185">Reference proteome</keyword>
<evidence type="ECO:0000313" key="4">
    <source>
        <dbReference type="EMBL" id="KAK8939115.1"/>
    </source>
</evidence>
<dbReference type="InterPro" id="IPR004330">
    <property type="entry name" value="FAR1_DNA_bnd_dom"/>
</dbReference>
<sequence length="221" mass="25873">MGFSVRKNYTNKSKIDKQITSIRYLCSKNGHRRKDKRDHLTKKPRPGTRTDCHSRMGIMLNREIVKYYVHDFVPEHNHLLHVPAFERFQDEWEKSLGICVKQRNELGTTHEYLVASYDEASEYKVIGDLSNQTVSCNCKKIETFGILCSHALKVLDAMDIKLIPEIYIMKRWTRGAKEENLGSTTIDVEVYSNFLIYFSSLIIFVLLKFILSYLRGLQTWI</sequence>
<gene>
    <name evidence="4" type="ORF">KSP39_PZI010847</name>
</gene>
<keyword evidence="1" id="KW-0479">Metal-binding</keyword>
<dbReference type="PANTHER" id="PTHR47718:SF2">
    <property type="entry name" value="PROTEIN FAR1-RELATED SEQUENCE 5-LIKE"/>
    <property type="match status" value="1"/>
</dbReference>
<keyword evidence="2" id="KW-0812">Transmembrane</keyword>
<feature type="transmembrane region" description="Helical" evidence="2">
    <location>
        <begin position="194"/>
        <end position="214"/>
    </location>
</feature>
<dbReference type="GO" id="GO:0008270">
    <property type="term" value="F:zinc ion binding"/>
    <property type="evidence" value="ECO:0007669"/>
    <property type="project" value="UniProtKB-KW"/>
</dbReference>
<dbReference type="EMBL" id="JBBWWQ010000009">
    <property type="protein sequence ID" value="KAK8939115.1"/>
    <property type="molecule type" value="Genomic_DNA"/>
</dbReference>
<evidence type="ECO:0000259" key="3">
    <source>
        <dbReference type="PROSITE" id="PS50966"/>
    </source>
</evidence>
<protein>
    <recommendedName>
        <fullName evidence="3">SWIM-type domain-containing protein</fullName>
    </recommendedName>
</protein>